<comment type="caution">
    <text evidence="1">The sequence shown here is derived from an EMBL/GenBank/DDBJ whole genome shotgun (WGS) entry which is preliminary data.</text>
</comment>
<evidence type="ECO:0000313" key="1">
    <source>
        <dbReference type="EMBL" id="GFZ07879.1"/>
    </source>
</evidence>
<name>A0A7J0GAR2_9ERIC</name>
<accession>A0A7J0GAR2</accession>
<evidence type="ECO:0000313" key="2">
    <source>
        <dbReference type="Proteomes" id="UP000585474"/>
    </source>
</evidence>
<dbReference type="Proteomes" id="UP000585474">
    <property type="component" value="Unassembled WGS sequence"/>
</dbReference>
<dbReference type="EMBL" id="BJWL01000019">
    <property type="protein sequence ID" value="GFZ07879.1"/>
    <property type="molecule type" value="Genomic_DNA"/>
</dbReference>
<dbReference type="AlphaFoldDB" id="A0A7J0GAR2"/>
<proteinExistence type="predicted"/>
<keyword evidence="2" id="KW-1185">Reference proteome</keyword>
<reference evidence="1 2" key="1">
    <citation type="submission" date="2019-07" db="EMBL/GenBank/DDBJ databases">
        <title>De Novo Assembly of kiwifruit Actinidia rufa.</title>
        <authorList>
            <person name="Sugita-Konishi S."/>
            <person name="Sato K."/>
            <person name="Mori E."/>
            <person name="Abe Y."/>
            <person name="Kisaki G."/>
            <person name="Hamano K."/>
            <person name="Suezawa K."/>
            <person name="Otani M."/>
            <person name="Fukuda T."/>
            <person name="Manabe T."/>
            <person name="Gomi K."/>
            <person name="Tabuchi M."/>
            <person name="Akimitsu K."/>
            <person name="Kataoka I."/>
        </authorList>
    </citation>
    <scope>NUCLEOTIDE SEQUENCE [LARGE SCALE GENOMIC DNA]</scope>
    <source>
        <strain evidence="2">cv. Fuchu</strain>
    </source>
</reference>
<protein>
    <submittedName>
        <fullName evidence="1">Nucleic acid-binding, OB-fold-like protein</fullName>
    </submittedName>
</protein>
<sequence length="100" mass="10191">MVCIKASERGSGGLDTFEVLEGDFYALVKGSSGENGHRREDLVPGGPAALDLVAAPGLVLGLLLLGSEGLEEGLDDGELVGADGEFVAGEAEEGEEMTDL</sequence>
<organism evidence="1 2">
    <name type="scientific">Actinidia rufa</name>
    <dbReference type="NCBI Taxonomy" id="165716"/>
    <lineage>
        <taxon>Eukaryota</taxon>
        <taxon>Viridiplantae</taxon>
        <taxon>Streptophyta</taxon>
        <taxon>Embryophyta</taxon>
        <taxon>Tracheophyta</taxon>
        <taxon>Spermatophyta</taxon>
        <taxon>Magnoliopsida</taxon>
        <taxon>eudicotyledons</taxon>
        <taxon>Gunneridae</taxon>
        <taxon>Pentapetalae</taxon>
        <taxon>asterids</taxon>
        <taxon>Ericales</taxon>
        <taxon>Actinidiaceae</taxon>
        <taxon>Actinidia</taxon>
    </lineage>
</organism>
<gene>
    <name evidence="1" type="ORF">Acr_19g0008160</name>
</gene>